<dbReference type="InterPro" id="IPR005143">
    <property type="entry name" value="TF_LuxR_autoind-bd_dom"/>
</dbReference>
<evidence type="ECO:0000259" key="4">
    <source>
        <dbReference type="PROSITE" id="PS50043"/>
    </source>
</evidence>
<dbReference type="InterPro" id="IPR016032">
    <property type="entry name" value="Sig_transdc_resp-reg_C-effctor"/>
</dbReference>
<proteinExistence type="predicted"/>
<dbReference type="InterPro" id="IPR036388">
    <property type="entry name" value="WH-like_DNA-bd_sf"/>
</dbReference>
<dbReference type="CDD" id="cd06170">
    <property type="entry name" value="LuxR_C_like"/>
    <property type="match status" value="1"/>
</dbReference>
<dbReference type="SUPFAM" id="SSF75516">
    <property type="entry name" value="Pheromone-binding domain of LuxR-like quorum-sensing transcription factors"/>
    <property type="match status" value="1"/>
</dbReference>
<sequence>MTSATAHSMNLDPNFLNLIEEATSVRHHPQVHELIGRLATIYELSSVAYVGVNLPGPAGGNRYVSTTFLPDWINRYNDQNYWQLDPVLKQGFSSILPIDWGKFDVTRPPLRRFFGEAVEFGVGRHGLSFPVRGRYGEKALLSVSSNMPLGKWIRFMPFWTRDFQILAFHIHQMVLRAEGHRDPKIKLSPRELECLKWSAAGKSAGEIGTILYLSEKTVRFYQDLARRKLDAKNLTHAVAKLYSLDLL</sequence>
<evidence type="ECO:0000256" key="3">
    <source>
        <dbReference type="ARBA" id="ARBA00023163"/>
    </source>
</evidence>
<dbReference type="SUPFAM" id="SSF46894">
    <property type="entry name" value="C-terminal effector domain of the bipartite response regulators"/>
    <property type="match status" value="1"/>
</dbReference>
<dbReference type="GO" id="GO:0003677">
    <property type="term" value="F:DNA binding"/>
    <property type="evidence" value="ECO:0007669"/>
    <property type="project" value="UniProtKB-KW"/>
</dbReference>
<keyword evidence="2" id="KW-0238">DNA-binding</keyword>
<dbReference type="Proteomes" id="UP000550508">
    <property type="component" value="Unassembled WGS sequence"/>
</dbReference>
<evidence type="ECO:0000313" key="6">
    <source>
        <dbReference type="Proteomes" id="UP000550508"/>
    </source>
</evidence>
<name>A0A849W1S3_9HYPH</name>
<keyword evidence="1" id="KW-0805">Transcription regulation</keyword>
<dbReference type="GO" id="GO:0006355">
    <property type="term" value="P:regulation of DNA-templated transcription"/>
    <property type="evidence" value="ECO:0007669"/>
    <property type="project" value="InterPro"/>
</dbReference>
<reference evidence="5 6" key="1">
    <citation type="submission" date="2020-05" db="EMBL/GenBank/DDBJ databases">
        <authorList>
            <person name="Kim M.K."/>
        </authorList>
    </citation>
    <scope>NUCLEOTIDE SEQUENCE [LARGE SCALE GENOMIC DNA]</scope>
    <source>
        <strain evidence="5 6">BT25</strain>
    </source>
</reference>
<dbReference type="Gene3D" id="1.10.10.10">
    <property type="entry name" value="Winged helix-like DNA-binding domain superfamily/Winged helix DNA-binding domain"/>
    <property type="match status" value="1"/>
</dbReference>
<keyword evidence="6" id="KW-1185">Reference proteome</keyword>
<accession>A0A849W1S3</accession>
<dbReference type="AlphaFoldDB" id="A0A849W1S3"/>
<dbReference type="PANTHER" id="PTHR44688:SF16">
    <property type="entry name" value="DNA-BINDING TRANSCRIPTIONAL ACTIVATOR DEVR_DOSR"/>
    <property type="match status" value="1"/>
</dbReference>
<dbReference type="PRINTS" id="PR00038">
    <property type="entry name" value="HTHLUXR"/>
</dbReference>
<evidence type="ECO:0000313" key="5">
    <source>
        <dbReference type="EMBL" id="NTS34010.1"/>
    </source>
</evidence>
<dbReference type="PANTHER" id="PTHR44688">
    <property type="entry name" value="DNA-BINDING TRANSCRIPTIONAL ACTIVATOR DEVR_DOSR"/>
    <property type="match status" value="1"/>
</dbReference>
<dbReference type="Gene3D" id="3.30.450.80">
    <property type="entry name" value="Transcription factor LuxR-like, autoinducer-binding domain"/>
    <property type="match status" value="1"/>
</dbReference>
<keyword evidence="3" id="KW-0804">Transcription</keyword>
<gene>
    <name evidence="5" type="ORF">HQ945_22380</name>
</gene>
<feature type="domain" description="HTH luxR-type" evidence="4">
    <location>
        <begin position="180"/>
        <end position="245"/>
    </location>
</feature>
<organism evidence="5 6">
    <name type="scientific">Phyllobacterium pellucidum</name>
    <dbReference type="NCBI Taxonomy" id="2740464"/>
    <lineage>
        <taxon>Bacteria</taxon>
        <taxon>Pseudomonadati</taxon>
        <taxon>Pseudomonadota</taxon>
        <taxon>Alphaproteobacteria</taxon>
        <taxon>Hyphomicrobiales</taxon>
        <taxon>Phyllobacteriaceae</taxon>
        <taxon>Phyllobacterium</taxon>
    </lineage>
</organism>
<dbReference type="SMART" id="SM00421">
    <property type="entry name" value="HTH_LUXR"/>
    <property type="match status" value="1"/>
</dbReference>
<dbReference type="PROSITE" id="PS50043">
    <property type="entry name" value="HTH_LUXR_2"/>
    <property type="match status" value="1"/>
</dbReference>
<protein>
    <submittedName>
        <fullName evidence="5">LuxR family transcriptional regulator</fullName>
    </submittedName>
</protein>
<dbReference type="EMBL" id="JABUMX010000009">
    <property type="protein sequence ID" value="NTS34010.1"/>
    <property type="molecule type" value="Genomic_DNA"/>
</dbReference>
<dbReference type="Pfam" id="PF03472">
    <property type="entry name" value="Autoind_bind"/>
    <property type="match status" value="1"/>
</dbReference>
<dbReference type="Pfam" id="PF00196">
    <property type="entry name" value="GerE"/>
    <property type="match status" value="1"/>
</dbReference>
<comment type="caution">
    <text evidence="5">The sequence shown here is derived from an EMBL/GenBank/DDBJ whole genome shotgun (WGS) entry which is preliminary data.</text>
</comment>
<dbReference type="RefSeq" id="WP_174208532.1">
    <property type="nucleotide sequence ID" value="NZ_JABUMX010000009.1"/>
</dbReference>
<dbReference type="InterPro" id="IPR036693">
    <property type="entry name" value="TF_LuxR_autoind-bd_dom_sf"/>
</dbReference>
<evidence type="ECO:0000256" key="1">
    <source>
        <dbReference type="ARBA" id="ARBA00023015"/>
    </source>
</evidence>
<evidence type="ECO:0000256" key="2">
    <source>
        <dbReference type="ARBA" id="ARBA00023125"/>
    </source>
</evidence>
<dbReference type="InterPro" id="IPR000792">
    <property type="entry name" value="Tscrpt_reg_LuxR_C"/>
</dbReference>